<dbReference type="GO" id="GO:0046464">
    <property type="term" value="P:acylglycerol catabolic process"/>
    <property type="evidence" value="ECO:0007669"/>
    <property type="project" value="TreeGrafter"/>
</dbReference>
<dbReference type="OrthoDB" id="9808398at2"/>
<dbReference type="AlphaFoldDB" id="A0A0A5I166"/>
<dbReference type="InterPro" id="IPR000639">
    <property type="entry name" value="Epox_hydrolase-like"/>
</dbReference>
<dbReference type="GO" id="GO:0016020">
    <property type="term" value="C:membrane"/>
    <property type="evidence" value="ECO:0007669"/>
    <property type="project" value="TreeGrafter"/>
</dbReference>
<dbReference type="InterPro" id="IPR029058">
    <property type="entry name" value="AB_hydrolase_fold"/>
</dbReference>
<gene>
    <name evidence="2" type="ORF">N781_07520</name>
</gene>
<dbReference type="InterPro" id="IPR050266">
    <property type="entry name" value="AB_hydrolase_sf"/>
</dbReference>
<evidence type="ECO:0000313" key="3">
    <source>
        <dbReference type="Proteomes" id="UP000030528"/>
    </source>
</evidence>
<feature type="domain" description="AB hydrolase-1" evidence="1">
    <location>
        <begin position="30"/>
        <end position="260"/>
    </location>
</feature>
<dbReference type="RefSeq" id="WP_051240039.1">
    <property type="nucleotide sequence ID" value="NZ_AULI01000016.1"/>
</dbReference>
<dbReference type="Pfam" id="PF00561">
    <property type="entry name" value="Abhydrolase_1"/>
    <property type="match status" value="1"/>
</dbReference>
<dbReference type="eggNOG" id="COG2267">
    <property type="taxonomic scope" value="Bacteria"/>
</dbReference>
<comment type="caution">
    <text evidence="2">The sequence shown here is derived from an EMBL/GenBank/DDBJ whole genome shotgun (WGS) entry which is preliminary data.</text>
</comment>
<dbReference type="PRINTS" id="PR00412">
    <property type="entry name" value="EPOXHYDRLASE"/>
</dbReference>
<organism evidence="2 3">
    <name type="scientific">Pontibacillus halophilus JSM 076056 = DSM 19796</name>
    <dbReference type="NCBI Taxonomy" id="1385510"/>
    <lineage>
        <taxon>Bacteria</taxon>
        <taxon>Bacillati</taxon>
        <taxon>Bacillota</taxon>
        <taxon>Bacilli</taxon>
        <taxon>Bacillales</taxon>
        <taxon>Bacillaceae</taxon>
        <taxon>Pontibacillus</taxon>
    </lineage>
</organism>
<proteinExistence type="predicted"/>
<evidence type="ECO:0000313" key="2">
    <source>
        <dbReference type="EMBL" id="KGX89602.1"/>
    </source>
</evidence>
<dbReference type="EMBL" id="AVPE01000021">
    <property type="protein sequence ID" value="KGX89602.1"/>
    <property type="molecule type" value="Genomic_DNA"/>
</dbReference>
<keyword evidence="3" id="KW-1185">Reference proteome</keyword>
<dbReference type="STRING" id="1385510.GCA_000425205_03162"/>
<accession>A0A0A5I166</accession>
<dbReference type="Proteomes" id="UP000030528">
    <property type="component" value="Unassembled WGS sequence"/>
</dbReference>
<protein>
    <recommendedName>
        <fullName evidence="1">AB hydrolase-1 domain-containing protein</fullName>
    </recommendedName>
</protein>
<reference evidence="2 3" key="1">
    <citation type="submission" date="2013-08" db="EMBL/GenBank/DDBJ databases">
        <authorList>
            <person name="Huang J."/>
            <person name="Wang G."/>
        </authorList>
    </citation>
    <scope>NUCLEOTIDE SEQUENCE [LARGE SCALE GENOMIC DNA]</scope>
    <source>
        <strain evidence="2 3">JSM 076056</strain>
    </source>
</reference>
<dbReference type="SUPFAM" id="SSF53474">
    <property type="entry name" value="alpha/beta-Hydrolases"/>
    <property type="match status" value="1"/>
</dbReference>
<name>A0A0A5I166_9BACI</name>
<dbReference type="GO" id="GO:0047372">
    <property type="term" value="F:monoacylglycerol lipase activity"/>
    <property type="evidence" value="ECO:0007669"/>
    <property type="project" value="TreeGrafter"/>
</dbReference>
<dbReference type="PANTHER" id="PTHR43798">
    <property type="entry name" value="MONOACYLGLYCEROL LIPASE"/>
    <property type="match status" value="1"/>
</dbReference>
<dbReference type="PRINTS" id="PR00111">
    <property type="entry name" value="ABHYDROLASE"/>
</dbReference>
<dbReference type="Gene3D" id="3.40.50.1820">
    <property type="entry name" value="alpha/beta hydrolase"/>
    <property type="match status" value="1"/>
</dbReference>
<sequence>MTTIHGKEKWLDHSGTRICYEHFPSSTPKPAIVFVHGFLSSKFCYRYMIPELTKHYEVFAFDYPPFGNSDKVRTYQFSYRNFAAIIVELLNKHSIHRAYVAGHSMGGQIALLCAHMYPERIEKLILFAPSTYIKKAGFWFHAMSYLPAFPIMLKRFLHKRGVYDSLLDCVYDAQMINKEMIKGYMQPFLKDDIFHCLAKMIRDREGDLNSDLLRKIKTDCLVFWGKEDKVLPVSLGYRLVQDLPSATLQTFEKIGHLLPEEIPQTLTEQMIVFCSLNKQATS</sequence>
<dbReference type="InterPro" id="IPR000073">
    <property type="entry name" value="AB_hydrolase_1"/>
</dbReference>
<dbReference type="PANTHER" id="PTHR43798:SF33">
    <property type="entry name" value="HYDROLASE, PUTATIVE (AFU_ORTHOLOGUE AFUA_2G14860)-RELATED"/>
    <property type="match status" value="1"/>
</dbReference>
<evidence type="ECO:0000259" key="1">
    <source>
        <dbReference type="Pfam" id="PF00561"/>
    </source>
</evidence>